<sequence length="227" mass="25588">MGQIQTDQTLPTPLYIITCFLLIKIIKDFIEVLLKQVLPASYKPLLHLIVPSSVAYYMSTLTEDFALFHTYPRVLQVSNPIKRQVHACGIPAKISIIQFTMPMDWEAGWHQLASFLGALICLTAKPDDGRNQDAIWEACMSNPHYVQNHHGELNKLRQACLAANQGNLHYPLMHDFAMPLPPYKPTPSKSLQLAQQNNVNQAASFNEQQPVCYASTDIRYNADSKPP</sequence>
<evidence type="ECO:0000313" key="2">
    <source>
        <dbReference type="WBParaSite" id="PSAMB.scaffold3422size18344.g21399.t1"/>
    </source>
</evidence>
<reference evidence="2" key="1">
    <citation type="submission" date="2022-11" db="UniProtKB">
        <authorList>
            <consortium name="WormBaseParasite"/>
        </authorList>
    </citation>
    <scope>IDENTIFICATION</scope>
</reference>
<protein>
    <submittedName>
        <fullName evidence="2">Uncharacterized protein</fullName>
    </submittedName>
</protein>
<evidence type="ECO:0000313" key="1">
    <source>
        <dbReference type="Proteomes" id="UP000887566"/>
    </source>
</evidence>
<name>A0A914WAV2_9BILA</name>
<proteinExistence type="predicted"/>
<dbReference type="Proteomes" id="UP000887566">
    <property type="component" value="Unplaced"/>
</dbReference>
<organism evidence="1 2">
    <name type="scientific">Plectus sambesii</name>
    <dbReference type="NCBI Taxonomy" id="2011161"/>
    <lineage>
        <taxon>Eukaryota</taxon>
        <taxon>Metazoa</taxon>
        <taxon>Ecdysozoa</taxon>
        <taxon>Nematoda</taxon>
        <taxon>Chromadorea</taxon>
        <taxon>Plectida</taxon>
        <taxon>Plectina</taxon>
        <taxon>Plectoidea</taxon>
        <taxon>Plectidae</taxon>
        <taxon>Plectus</taxon>
    </lineage>
</organism>
<keyword evidence="1" id="KW-1185">Reference proteome</keyword>
<accession>A0A914WAV2</accession>
<dbReference type="AlphaFoldDB" id="A0A914WAV2"/>
<dbReference type="WBParaSite" id="PSAMB.scaffold3422size18344.g21399.t1">
    <property type="protein sequence ID" value="PSAMB.scaffold3422size18344.g21399.t1"/>
    <property type="gene ID" value="PSAMB.scaffold3422size18344.g21399"/>
</dbReference>